<comment type="caution">
    <text evidence="1">The sequence shown here is derived from an EMBL/GenBank/DDBJ whole genome shotgun (WGS) entry which is preliminary data.</text>
</comment>
<dbReference type="AlphaFoldDB" id="X1N6P0"/>
<protein>
    <submittedName>
        <fullName evidence="1">Uncharacterized protein</fullName>
    </submittedName>
</protein>
<gene>
    <name evidence="1" type="ORF">S06H3_13401</name>
</gene>
<evidence type="ECO:0000313" key="1">
    <source>
        <dbReference type="EMBL" id="GAI14304.1"/>
    </source>
</evidence>
<feature type="non-terminal residue" evidence="1">
    <location>
        <position position="1"/>
    </location>
</feature>
<proteinExistence type="predicted"/>
<accession>X1N6P0</accession>
<organism evidence="1">
    <name type="scientific">marine sediment metagenome</name>
    <dbReference type="NCBI Taxonomy" id="412755"/>
    <lineage>
        <taxon>unclassified sequences</taxon>
        <taxon>metagenomes</taxon>
        <taxon>ecological metagenomes</taxon>
    </lineage>
</organism>
<dbReference type="EMBL" id="BARV01006542">
    <property type="protein sequence ID" value="GAI14304.1"/>
    <property type="molecule type" value="Genomic_DNA"/>
</dbReference>
<name>X1N6P0_9ZZZZ</name>
<reference evidence="1" key="1">
    <citation type="journal article" date="2014" name="Front. Microbiol.">
        <title>High frequency of phylogenetically diverse reductive dehalogenase-homologous genes in deep subseafloor sedimentary metagenomes.</title>
        <authorList>
            <person name="Kawai M."/>
            <person name="Futagami T."/>
            <person name="Toyoda A."/>
            <person name="Takaki Y."/>
            <person name="Nishi S."/>
            <person name="Hori S."/>
            <person name="Arai W."/>
            <person name="Tsubouchi T."/>
            <person name="Morono Y."/>
            <person name="Uchiyama I."/>
            <person name="Ito T."/>
            <person name="Fujiyama A."/>
            <person name="Inagaki F."/>
            <person name="Takami H."/>
        </authorList>
    </citation>
    <scope>NUCLEOTIDE SEQUENCE</scope>
    <source>
        <strain evidence="1">Expedition CK06-06</strain>
    </source>
</reference>
<sequence>TSRSNTEAITHPQELATIIDACHRYKIRVIAWSFAELQNPTADADKLINAARFSSTTGQHLDAVAANLEKDLSAEKVEVYSKHLREALGPSYPTVAVVYSPLNHAPQVARIPWKMLDHYYTVLAPMNYWNSKYQKLEPYTYTIATIQKVRELVGRPDVEIHVIGDGMGTHADSISQFMRACQQAGATSASIYPNFKVTPEQLDTIAQYSDFFPVNSRFPVSGST</sequence>